<evidence type="ECO:0000313" key="2">
    <source>
        <dbReference type="Proteomes" id="UP000011668"/>
    </source>
</evidence>
<keyword evidence="2" id="KW-1185">Reference proteome</keyword>
<dbReference type="STRING" id="983506.L8WZW4"/>
<protein>
    <submittedName>
        <fullName evidence="1">Uncharacterized protein</fullName>
    </submittedName>
</protein>
<gene>
    <name evidence="1" type="ORF">AG1IA_03607</name>
</gene>
<accession>L8WZW4</accession>
<reference evidence="1 2" key="1">
    <citation type="journal article" date="2013" name="Nat. Commun.">
        <title>The evolution and pathogenic mechanisms of the rice sheath blight pathogen.</title>
        <authorList>
            <person name="Zheng A."/>
            <person name="Lin R."/>
            <person name="Xu L."/>
            <person name="Qin P."/>
            <person name="Tang C."/>
            <person name="Ai P."/>
            <person name="Zhang D."/>
            <person name="Liu Y."/>
            <person name="Sun Z."/>
            <person name="Feng H."/>
            <person name="Wang Y."/>
            <person name="Chen Y."/>
            <person name="Liang X."/>
            <person name="Fu R."/>
            <person name="Li Q."/>
            <person name="Zhang J."/>
            <person name="Yu X."/>
            <person name="Xie Z."/>
            <person name="Ding L."/>
            <person name="Guan P."/>
            <person name="Tang J."/>
            <person name="Liang Y."/>
            <person name="Wang S."/>
            <person name="Deng Q."/>
            <person name="Li S."/>
            <person name="Zhu J."/>
            <person name="Wang L."/>
            <person name="Liu H."/>
            <person name="Li P."/>
        </authorList>
    </citation>
    <scope>NUCLEOTIDE SEQUENCE [LARGE SCALE GENOMIC DNA]</scope>
    <source>
        <strain evidence="2">AG-1 IA</strain>
    </source>
</reference>
<comment type="caution">
    <text evidence="1">The sequence shown here is derived from an EMBL/GenBank/DDBJ whole genome shotgun (WGS) entry which is preliminary data.</text>
</comment>
<evidence type="ECO:0000313" key="1">
    <source>
        <dbReference type="EMBL" id="ELU42362.1"/>
    </source>
</evidence>
<dbReference type="AlphaFoldDB" id="L8WZW4"/>
<organism evidence="1 2">
    <name type="scientific">Thanatephorus cucumeris (strain AG1-IA)</name>
    <name type="common">Rice sheath blight fungus</name>
    <name type="synonym">Rhizoctonia solani</name>
    <dbReference type="NCBI Taxonomy" id="983506"/>
    <lineage>
        <taxon>Eukaryota</taxon>
        <taxon>Fungi</taxon>
        <taxon>Dikarya</taxon>
        <taxon>Basidiomycota</taxon>
        <taxon>Agaricomycotina</taxon>
        <taxon>Agaricomycetes</taxon>
        <taxon>Cantharellales</taxon>
        <taxon>Ceratobasidiaceae</taxon>
        <taxon>Rhizoctonia</taxon>
        <taxon>Rhizoctonia solani AG-1</taxon>
    </lineage>
</organism>
<sequence length="100" mass="10782">MAQIATIAGVPVVKIGHGLMSVGSCVCPVEPLSDDQCFESIIAGINAAPSNAKVFLNSGMCHPYFYGVPPHVTTNLELLNRFFTKYPEHAERTFLSVKVS</sequence>
<name>L8WZW4_THACA</name>
<proteinExistence type="predicted"/>
<dbReference type="EMBL" id="AFRT01000849">
    <property type="protein sequence ID" value="ELU42362.1"/>
    <property type="molecule type" value="Genomic_DNA"/>
</dbReference>
<dbReference type="OMA" id="NSGMCHP"/>
<dbReference type="OrthoDB" id="37537at2759"/>
<dbReference type="Proteomes" id="UP000011668">
    <property type="component" value="Unassembled WGS sequence"/>
</dbReference>
<dbReference type="HOGENOM" id="CLU_2326456_0_0_1"/>